<dbReference type="PANTHER" id="PTHR45947">
    <property type="entry name" value="SULFOQUINOVOSYL TRANSFERASE SQD2"/>
    <property type="match status" value="1"/>
</dbReference>
<reference evidence="5 6" key="1">
    <citation type="submission" date="2020-08" db="EMBL/GenBank/DDBJ databases">
        <title>A Genomic Blueprint of the Chicken Gut Microbiome.</title>
        <authorList>
            <person name="Gilroy R."/>
            <person name="Ravi A."/>
            <person name="Getino M."/>
            <person name="Pursley I."/>
            <person name="Horton D.L."/>
            <person name="Alikhan N.-F."/>
            <person name="Baker D."/>
            <person name="Gharbi K."/>
            <person name="Hall N."/>
            <person name="Watson M."/>
            <person name="Adriaenssens E.M."/>
            <person name="Foster-Nyarko E."/>
            <person name="Jarju S."/>
            <person name="Secka A."/>
            <person name="Antonio M."/>
            <person name="Oren A."/>
            <person name="Chaudhuri R."/>
            <person name="La Ragione R.M."/>
            <person name="Hildebrand F."/>
            <person name="Pallen M.J."/>
        </authorList>
    </citation>
    <scope>NUCLEOTIDE SEQUENCE [LARGE SCALE GENOMIC DNA]</scope>
    <source>
        <strain evidence="5 6">Sa2BUA2</strain>
    </source>
</reference>
<keyword evidence="2" id="KW-0328">Glycosyltransferase</keyword>
<dbReference type="Pfam" id="PF13579">
    <property type="entry name" value="Glyco_trans_4_4"/>
    <property type="match status" value="1"/>
</dbReference>
<keyword evidence="3" id="KW-0808">Transferase</keyword>
<comment type="caution">
    <text evidence="5">The sequence shown here is derived from an EMBL/GenBank/DDBJ whole genome shotgun (WGS) entry which is preliminary data.</text>
</comment>
<dbReference type="SUPFAM" id="SSF53756">
    <property type="entry name" value="UDP-Glycosyltransferase/glycogen phosphorylase"/>
    <property type="match status" value="1"/>
</dbReference>
<evidence type="ECO:0000313" key="5">
    <source>
        <dbReference type="EMBL" id="MBD8045428.1"/>
    </source>
</evidence>
<dbReference type="CDD" id="cd03794">
    <property type="entry name" value="GT4_WbuB-like"/>
    <property type="match status" value="1"/>
</dbReference>
<dbReference type="PANTHER" id="PTHR45947:SF3">
    <property type="entry name" value="SULFOQUINOVOSYL TRANSFERASE SQD2"/>
    <property type="match status" value="1"/>
</dbReference>
<dbReference type="EMBL" id="JACSQC010000011">
    <property type="protein sequence ID" value="MBD8045428.1"/>
    <property type="molecule type" value="Genomic_DNA"/>
</dbReference>
<evidence type="ECO:0000256" key="1">
    <source>
        <dbReference type="ARBA" id="ARBA00021292"/>
    </source>
</evidence>
<dbReference type="RefSeq" id="WP_191749329.1">
    <property type="nucleotide sequence ID" value="NZ_JACSQC010000011.1"/>
</dbReference>
<feature type="domain" description="Glycosyltransferase subfamily 4-like N-terminal" evidence="4">
    <location>
        <begin position="29"/>
        <end position="210"/>
    </location>
</feature>
<dbReference type="Proteomes" id="UP000652763">
    <property type="component" value="Unassembled WGS sequence"/>
</dbReference>
<gene>
    <name evidence="5" type="ORF">H9638_16600</name>
</gene>
<dbReference type="Gene3D" id="3.40.50.2000">
    <property type="entry name" value="Glycogen Phosphorylase B"/>
    <property type="match status" value="2"/>
</dbReference>
<evidence type="ECO:0000313" key="6">
    <source>
        <dbReference type="Proteomes" id="UP000652763"/>
    </source>
</evidence>
<accession>A0ABR8YN01</accession>
<evidence type="ECO:0000256" key="2">
    <source>
        <dbReference type="ARBA" id="ARBA00022676"/>
    </source>
</evidence>
<dbReference type="InterPro" id="IPR050194">
    <property type="entry name" value="Glycosyltransferase_grp1"/>
</dbReference>
<keyword evidence="6" id="KW-1185">Reference proteome</keyword>
<evidence type="ECO:0000256" key="3">
    <source>
        <dbReference type="ARBA" id="ARBA00022679"/>
    </source>
</evidence>
<dbReference type="InterPro" id="IPR028098">
    <property type="entry name" value="Glyco_trans_4-like_N"/>
</dbReference>
<evidence type="ECO:0000259" key="4">
    <source>
        <dbReference type="Pfam" id="PF13579"/>
    </source>
</evidence>
<proteinExistence type="predicted"/>
<organism evidence="5 6">
    <name type="scientific">Arthrobacter pullicola</name>
    <dbReference type="NCBI Taxonomy" id="2762224"/>
    <lineage>
        <taxon>Bacteria</taxon>
        <taxon>Bacillati</taxon>
        <taxon>Actinomycetota</taxon>
        <taxon>Actinomycetes</taxon>
        <taxon>Micrococcales</taxon>
        <taxon>Micrococcaceae</taxon>
        <taxon>Arthrobacter</taxon>
    </lineage>
</organism>
<name>A0ABR8YN01_9MICC</name>
<protein>
    <recommendedName>
        <fullName evidence="1">D-inositol 3-phosphate glycosyltransferase</fullName>
    </recommendedName>
</protein>
<dbReference type="Pfam" id="PF13692">
    <property type="entry name" value="Glyco_trans_1_4"/>
    <property type="match status" value="1"/>
</dbReference>
<sequence length="412" mass="45027">MRRKKEFGGISVRVLLLTHSYSPEHSPPQRRWTQLIRTFREFGWSIDVVAPIAHAPAGRRTMPRNVAGRVFRCDTGQHGERIRRAPYLWHPTTRLGRFADQCFSAAGSVVAGLLGHKPDIVIATVPSLPILGAGYVVAKLRGVPFVADMRDAWPDIARDARIVQGSAKSIAERVIVAIQERAALVVTVTDGFAQTLRERGIVNVATISNGIETAAREFLPPPNAHAERLEVLYLGNHGESQRLETVIRAAALAGDSVHLTMVGHGVQRRHLIALAKALGAPVEFHRPAQGAAEVMAYYRRADTCVVSLRDDWKSFETTIPSKTYEVLAVGRHVTGIVLGEAKQIIEESHAGDVVASNPQAIAQLWKELAADRSRLLTGTSGRDWVESNANVDTLGRAYAELLKTASAGPDRR</sequence>